<dbReference type="SUPFAM" id="SSF50891">
    <property type="entry name" value="Cyclophilin-like"/>
    <property type="match status" value="1"/>
</dbReference>
<evidence type="ECO:0000313" key="6">
    <source>
        <dbReference type="Proteomes" id="UP001232063"/>
    </source>
</evidence>
<dbReference type="GO" id="GO:0005524">
    <property type="term" value="F:ATP binding"/>
    <property type="evidence" value="ECO:0007669"/>
    <property type="project" value="UniProtKB-KW"/>
</dbReference>
<dbReference type="PANTHER" id="PTHR34698">
    <property type="entry name" value="5-OXOPROLINASE SUBUNIT B"/>
    <property type="match status" value="1"/>
</dbReference>
<dbReference type="NCBIfam" id="TIGR00370">
    <property type="entry name" value="5-oxoprolinase subunit PxpB"/>
    <property type="match status" value="1"/>
</dbReference>
<keyword evidence="2 5" id="KW-0378">Hydrolase</keyword>
<evidence type="ECO:0000256" key="2">
    <source>
        <dbReference type="ARBA" id="ARBA00022801"/>
    </source>
</evidence>
<dbReference type="RefSeq" id="WP_314514869.1">
    <property type="nucleotide sequence ID" value="NZ_JASJOU010000010.1"/>
</dbReference>
<organism evidence="5 6">
    <name type="scientific">Xanthocytophaga agilis</name>
    <dbReference type="NCBI Taxonomy" id="3048010"/>
    <lineage>
        <taxon>Bacteria</taxon>
        <taxon>Pseudomonadati</taxon>
        <taxon>Bacteroidota</taxon>
        <taxon>Cytophagia</taxon>
        <taxon>Cytophagales</taxon>
        <taxon>Rhodocytophagaceae</taxon>
        <taxon>Xanthocytophaga</taxon>
    </lineage>
</organism>
<feature type="domain" description="Carboxyltransferase" evidence="4">
    <location>
        <begin position="6"/>
        <end position="216"/>
    </location>
</feature>
<dbReference type="SMART" id="SM00796">
    <property type="entry name" value="AHS1"/>
    <property type="match status" value="1"/>
</dbReference>
<comment type="caution">
    <text evidence="5">The sequence shown here is derived from an EMBL/GenBank/DDBJ whole genome shotgun (WGS) entry which is preliminary data.</text>
</comment>
<evidence type="ECO:0000313" key="5">
    <source>
        <dbReference type="EMBL" id="MDJ1504015.1"/>
    </source>
</evidence>
<dbReference type="PANTHER" id="PTHR34698:SF2">
    <property type="entry name" value="5-OXOPROLINASE SUBUNIT B"/>
    <property type="match status" value="1"/>
</dbReference>
<dbReference type="InterPro" id="IPR003833">
    <property type="entry name" value="CT_C_D"/>
</dbReference>
<proteinExistence type="predicted"/>
<dbReference type="EC" id="3.5.2.9" evidence="5"/>
<keyword evidence="1" id="KW-0547">Nucleotide-binding</keyword>
<dbReference type="SUPFAM" id="SSF160467">
    <property type="entry name" value="PH0987 N-terminal domain-like"/>
    <property type="match status" value="1"/>
</dbReference>
<accession>A0AAE3UG47</accession>
<evidence type="ECO:0000256" key="1">
    <source>
        <dbReference type="ARBA" id="ARBA00022741"/>
    </source>
</evidence>
<evidence type="ECO:0000256" key="3">
    <source>
        <dbReference type="ARBA" id="ARBA00022840"/>
    </source>
</evidence>
<keyword evidence="6" id="KW-1185">Reference proteome</keyword>
<dbReference type="EMBL" id="JASJOU010000010">
    <property type="protein sequence ID" value="MDJ1504015.1"/>
    <property type="molecule type" value="Genomic_DNA"/>
</dbReference>
<dbReference type="Proteomes" id="UP001232063">
    <property type="component" value="Unassembled WGS sequence"/>
</dbReference>
<dbReference type="InterPro" id="IPR029000">
    <property type="entry name" value="Cyclophilin-like_dom_sf"/>
</dbReference>
<reference evidence="5" key="1">
    <citation type="submission" date="2023-05" db="EMBL/GenBank/DDBJ databases">
        <authorList>
            <person name="Zhang X."/>
        </authorList>
    </citation>
    <scope>NUCLEOTIDE SEQUENCE</scope>
    <source>
        <strain evidence="5">BD1B2-1</strain>
    </source>
</reference>
<keyword evidence="3" id="KW-0067">ATP-binding</keyword>
<protein>
    <submittedName>
        <fullName evidence="5">5-oxoprolinase subunit PxpB</fullName>
        <ecNumber evidence="5">3.5.2.9</ecNumber>
    </submittedName>
</protein>
<evidence type="ECO:0000259" key="4">
    <source>
        <dbReference type="SMART" id="SM00796"/>
    </source>
</evidence>
<dbReference type="InterPro" id="IPR010016">
    <property type="entry name" value="PxpB"/>
</dbReference>
<dbReference type="Gene3D" id="3.30.1360.40">
    <property type="match status" value="1"/>
</dbReference>
<dbReference type="AlphaFoldDB" id="A0AAE3UG47"/>
<gene>
    <name evidence="5" type="primary">pxpB</name>
    <name evidence="5" type="ORF">QNI22_25365</name>
</gene>
<dbReference type="Pfam" id="PF02682">
    <property type="entry name" value="CT_C_D"/>
    <property type="match status" value="1"/>
</dbReference>
<sequence>MIPTNFQISPLSESAIVLGFGNAIDQTLNTQVLALAEAIQANPFPGFTEVLPAYSSLTVFYDIFAVRKAFPHAPASHTVRKILLDYMTTDPSAFHSGKDMLVKIPVCYSEVFGWDWKEVYEHTGIAREEVIAIHTANVYRVYMMGFLPGFPYLGGMDSRIATPRKSQPRLKVEAGSVGIAGEQTGVYPLDSPGGWQIIGKTPVKLFDSTTNKPVLLKAGDQVQFYEIDEDTFYTWNSAKEV</sequence>
<dbReference type="Gene3D" id="2.40.100.10">
    <property type="entry name" value="Cyclophilin-like"/>
    <property type="match status" value="1"/>
</dbReference>
<dbReference type="GO" id="GO:0017168">
    <property type="term" value="F:5-oxoprolinase (ATP-hydrolyzing) activity"/>
    <property type="evidence" value="ECO:0007669"/>
    <property type="project" value="UniProtKB-EC"/>
</dbReference>
<name>A0AAE3UG47_9BACT</name>